<evidence type="ECO:0000313" key="3">
    <source>
        <dbReference type="EMBL" id="GAA0243225.1"/>
    </source>
</evidence>
<reference evidence="3 4" key="1">
    <citation type="journal article" date="2019" name="Int. J. Syst. Evol. Microbiol.">
        <title>The Global Catalogue of Microorganisms (GCM) 10K type strain sequencing project: providing services to taxonomists for standard genome sequencing and annotation.</title>
        <authorList>
            <consortium name="The Broad Institute Genomics Platform"/>
            <consortium name="The Broad Institute Genome Sequencing Center for Infectious Disease"/>
            <person name="Wu L."/>
            <person name="Ma J."/>
        </authorList>
    </citation>
    <scope>NUCLEOTIDE SEQUENCE [LARGE SCALE GENOMIC DNA]</scope>
    <source>
        <strain evidence="3 4">JCM 10425</strain>
    </source>
</reference>
<proteinExistence type="predicted"/>
<dbReference type="EMBL" id="BAAAGX010000011">
    <property type="protein sequence ID" value="GAA0243225.1"/>
    <property type="molecule type" value="Genomic_DNA"/>
</dbReference>
<keyword evidence="4" id="KW-1185">Reference proteome</keyword>
<evidence type="ECO:0000256" key="1">
    <source>
        <dbReference type="SAM" id="MobiDB-lite"/>
    </source>
</evidence>
<feature type="compositionally biased region" description="Low complexity" evidence="1">
    <location>
        <begin position="182"/>
        <end position="203"/>
    </location>
</feature>
<dbReference type="RefSeq" id="WP_344649514.1">
    <property type="nucleotide sequence ID" value="NZ_BAAAGX010000011.1"/>
</dbReference>
<feature type="domain" description="CBM2" evidence="2">
    <location>
        <begin position="50"/>
        <end position="161"/>
    </location>
</feature>
<feature type="region of interest" description="Disordered" evidence="1">
    <location>
        <begin position="143"/>
        <end position="232"/>
    </location>
</feature>
<evidence type="ECO:0000313" key="4">
    <source>
        <dbReference type="Proteomes" id="UP001500967"/>
    </source>
</evidence>
<sequence>MPSVPAREQRPAGFRGGHRLRRSRRPVKRLGAAGVLATVAAVAVATLTAGQAQAAGFAVDYVQTARWDSGYTGTYTLTNTSAEAVDGWSLEFTLPRGARITSLWNGRAETTGAKVTVRNETWNAELAPKQSVVVGFVADAAGEQQEPPDGCTINGVACGNESPSPKASAVVGEKPEPTRPLATSTPDAPAAGGTPEPETAAPEPANPSPDPDPGPDDRATEAPGLDGTEFSPYVDVLLHPPFDLAANAATTGVRQYTLAFVVGAGGCTPTWGGVLPVEDPGVTGRVADLRAAGGDVRLSFGGANGTELATVCDSPEALAAAYQRAIDAYDATRIDFDVEGSALGDTAANRRRAEAVTILRRTNPTLDVSVTLPALPQGLTQGGVDLLAGARDAGVGFDAVNLMAMDYGDAAAPDPGGQLGRFAIDAVTAAQAQVKGVFELSDEEAWGLLAVTPMIGVNDVASEVFTVADAREVGAFAREKGLASYGMWSATRDRPCPGGPKPTADAACSSVEQEPFDFTRAFTG</sequence>
<dbReference type="SUPFAM" id="SSF49384">
    <property type="entry name" value="Carbohydrate-binding domain"/>
    <property type="match status" value="1"/>
</dbReference>
<dbReference type="SMART" id="SM00637">
    <property type="entry name" value="CBD_II"/>
    <property type="match status" value="1"/>
</dbReference>
<evidence type="ECO:0000259" key="2">
    <source>
        <dbReference type="PROSITE" id="PS51173"/>
    </source>
</evidence>
<comment type="caution">
    <text evidence="3">The sequence shown here is derived from an EMBL/GenBank/DDBJ whole genome shotgun (WGS) entry which is preliminary data.</text>
</comment>
<organism evidence="3 4">
    <name type="scientific">Cryptosporangium japonicum</name>
    <dbReference type="NCBI Taxonomy" id="80872"/>
    <lineage>
        <taxon>Bacteria</taxon>
        <taxon>Bacillati</taxon>
        <taxon>Actinomycetota</taxon>
        <taxon>Actinomycetes</taxon>
        <taxon>Cryptosporangiales</taxon>
        <taxon>Cryptosporangiaceae</taxon>
        <taxon>Cryptosporangium</taxon>
    </lineage>
</organism>
<dbReference type="InterPro" id="IPR052750">
    <property type="entry name" value="GH18_Chitinase"/>
</dbReference>
<dbReference type="CDD" id="cd06543">
    <property type="entry name" value="GH18_PF-ChiA-like"/>
    <property type="match status" value="1"/>
</dbReference>
<dbReference type="Gene3D" id="3.20.20.80">
    <property type="entry name" value="Glycosidases"/>
    <property type="match status" value="1"/>
</dbReference>
<accession>A0ABN0U9I9</accession>
<dbReference type="PROSITE" id="PS51173">
    <property type="entry name" value="CBM2"/>
    <property type="match status" value="1"/>
</dbReference>
<name>A0ABN0U9I9_9ACTN</name>
<dbReference type="InterPro" id="IPR017853">
    <property type="entry name" value="GH"/>
</dbReference>
<dbReference type="InterPro" id="IPR001919">
    <property type="entry name" value="CBD2"/>
</dbReference>
<dbReference type="PANTHER" id="PTHR42976:SF1">
    <property type="entry name" value="GH18 DOMAIN-CONTAINING PROTEIN-RELATED"/>
    <property type="match status" value="1"/>
</dbReference>
<dbReference type="PANTHER" id="PTHR42976">
    <property type="entry name" value="BIFUNCTIONAL CHITINASE/LYSOZYME-RELATED"/>
    <property type="match status" value="1"/>
</dbReference>
<dbReference type="InterPro" id="IPR008965">
    <property type="entry name" value="CBM2/CBM3_carb-bd_dom_sf"/>
</dbReference>
<protein>
    <submittedName>
        <fullName evidence="3">Cellulose binding domain-containing protein</fullName>
    </submittedName>
</protein>
<dbReference type="Pfam" id="PF00553">
    <property type="entry name" value="CBM_2"/>
    <property type="match status" value="1"/>
</dbReference>
<dbReference type="SUPFAM" id="SSF51445">
    <property type="entry name" value="(Trans)glycosidases"/>
    <property type="match status" value="1"/>
</dbReference>
<gene>
    <name evidence="3" type="ORF">GCM10009539_30830</name>
</gene>
<dbReference type="InterPro" id="IPR012291">
    <property type="entry name" value="CBM2_carb-bd_dom_sf"/>
</dbReference>
<dbReference type="Proteomes" id="UP001500967">
    <property type="component" value="Unassembled WGS sequence"/>
</dbReference>
<dbReference type="Gene3D" id="2.60.40.290">
    <property type="match status" value="1"/>
</dbReference>